<organism evidence="2 3">
    <name type="scientific">Streptomyces himalayensis subsp. aureolus</name>
    <dbReference type="NCBI Taxonomy" id="2758039"/>
    <lineage>
        <taxon>Bacteria</taxon>
        <taxon>Bacillati</taxon>
        <taxon>Actinomycetota</taxon>
        <taxon>Actinomycetes</taxon>
        <taxon>Kitasatosporales</taxon>
        <taxon>Streptomycetaceae</taxon>
        <taxon>Streptomyces</taxon>
        <taxon>Streptomyces himalayensis</taxon>
    </lineage>
</organism>
<dbReference type="EMBL" id="JACEQY010000029">
    <property type="protein sequence ID" value="MBA4864443.1"/>
    <property type="molecule type" value="Genomic_DNA"/>
</dbReference>
<evidence type="ECO:0000313" key="2">
    <source>
        <dbReference type="EMBL" id="MBA4864443.1"/>
    </source>
</evidence>
<dbReference type="RefSeq" id="WP_181866073.1">
    <property type="nucleotide sequence ID" value="NZ_JACEQY010000029.1"/>
</dbReference>
<name>A0A7W2D498_9ACTN</name>
<gene>
    <name evidence="2" type="ORF">H1V43_24435</name>
</gene>
<proteinExistence type="predicted"/>
<reference evidence="2 3" key="1">
    <citation type="submission" date="2020-07" db="EMBL/GenBank/DDBJ databases">
        <title>Streptomyces isolated from Indian soil.</title>
        <authorList>
            <person name="Mandal S."/>
            <person name="Maiti P.K."/>
        </authorList>
    </citation>
    <scope>NUCLEOTIDE SEQUENCE [LARGE SCALE GENOMIC DNA]</scope>
    <source>
        <strain evidence="2 3">PSKA54</strain>
    </source>
</reference>
<evidence type="ECO:0000256" key="1">
    <source>
        <dbReference type="SAM" id="Phobius"/>
    </source>
</evidence>
<keyword evidence="1" id="KW-1133">Transmembrane helix</keyword>
<feature type="transmembrane region" description="Helical" evidence="1">
    <location>
        <begin position="122"/>
        <end position="146"/>
    </location>
</feature>
<evidence type="ECO:0000313" key="3">
    <source>
        <dbReference type="Proteomes" id="UP000586976"/>
    </source>
</evidence>
<keyword evidence="1" id="KW-0472">Membrane</keyword>
<dbReference type="Proteomes" id="UP000586976">
    <property type="component" value="Unassembled WGS sequence"/>
</dbReference>
<keyword evidence="1" id="KW-0812">Transmembrane</keyword>
<dbReference type="AlphaFoldDB" id="A0A7W2D498"/>
<accession>A0A7W2D498</accession>
<sequence>MPAVFPNLRCRYQGADFVAPSIKGVFFMRLATVILLLGALLGVGPAAAAYAAPSGGSAPHVAVGRSGHSSGHGDYSGGHGGYSSGHREFSSGGLSRLEVGKGPRKGGSYGDTDGNSHNVKGVWVVMLVLGVFLLVGLIFAVLFVWIKVEERRRRAG</sequence>
<protein>
    <submittedName>
        <fullName evidence="2">Uncharacterized protein</fullName>
    </submittedName>
</protein>
<keyword evidence="3" id="KW-1185">Reference proteome</keyword>
<comment type="caution">
    <text evidence="2">The sequence shown here is derived from an EMBL/GenBank/DDBJ whole genome shotgun (WGS) entry which is preliminary data.</text>
</comment>